<dbReference type="AlphaFoldDB" id="A0A484HJ57"/>
<dbReference type="PANTHER" id="PTHR42947:SF1">
    <property type="entry name" value="COB--COM HETERODISULFIDE REDUCTASE SUBUNIT B 1"/>
    <property type="match status" value="1"/>
</dbReference>
<dbReference type="InterPro" id="IPR051278">
    <property type="entry name" value="HdrB/HdrD_reductase"/>
</dbReference>
<protein>
    <recommendedName>
        <fullName evidence="3">Cysteine-rich domain-containing protein</fullName>
    </recommendedName>
</protein>
<name>A0A484HJ57_9BACT</name>
<accession>A0A484HJ57</accession>
<feature type="region of interest" description="Disordered" evidence="2">
    <location>
        <begin position="297"/>
        <end position="344"/>
    </location>
</feature>
<dbReference type="Gene3D" id="1.20.1050.140">
    <property type="match status" value="1"/>
</dbReference>
<dbReference type="PANTHER" id="PTHR42947">
    <property type="entry name" value="COB--COM HETERODISULFIDE REDUCTASE SUBUNIT B 1"/>
    <property type="match status" value="1"/>
</dbReference>
<dbReference type="InterPro" id="IPR004017">
    <property type="entry name" value="Cys_rich_dom"/>
</dbReference>
<feature type="domain" description="Cysteine-rich" evidence="3">
    <location>
        <begin position="6"/>
        <end position="84"/>
    </location>
</feature>
<feature type="compositionally biased region" description="Basic and acidic residues" evidence="2">
    <location>
        <begin position="318"/>
        <end position="344"/>
    </location>
</feature>
<reference evidence="4" key="1">
    <citation type="submission" date="2019-01" db="EMBL/GenBank/DDBJ databases">
        <authorList>
            <consortium name="Genoscope - CEA"/>
            <person name="William W."/>
        </authorList>
    </citation>
    <scope>NUCLEOTIDE SEQUENCE</scope>
    <source>
        <strain evidence="4">CR-1</strain>
    </source>
</reference>
<feature type="domain" description="Cysteine-rich" evidence="3">
    <location>
        <begin position="146"/>
        <end position="236"/>
    </location>
</feature>
<dbReference type="GO" id="GO:0016491">
    <property type="term" value="F:oxidoreductase activity"/>
    <property type="evidence" value="ECO:0007669"/>
    <property type="project" value="UniProtKB-KW"/>
</dbReference>
<sequence length="344" mass="38064">MEYAIQRCCATAVFLEQYNVSTDAVMKRLGVNIVDIKEFNCCGYPAKSCDYNAYALASARNLSLAEKRNLDVMTFCNCCYGSLKHVDDLLRRDPEALEGVNEKLQKEDLRFGGSSKIKHLLEVLYFDIGIERIRERLVRSFEGTKIAVHYGCHILRPGEVANFGAPGSAAIFDELVKITGAELVPWDLQSRCCGASMRGVDDDLSDKIVRGKIADAKKAGADCVCSACAYCQLQLDRGQRMMADQNEGDRKNALPSILFTQLLGLSLGIDPKELSVEKSEMSLQTIVDALLDKKPEIKKKKKKKKKKVAKKSKKAAKKKTEAKAEKADDPPKAEKPADGGEKEE</sequence>
<organism evidence="4">
    <name type="scientific">uncultured Desulfobacteraceae bacterium</name>
    <dbReference type="NCBI Taxonomy" id="218296"/>
    <lineage>
        <taxon>Bacteria</taxon>
        <taxon>Pseudomonadati</taxon>
        <taxon>Thermodesulfobacteriota</taxon>
        <taxon>Desulfobacteria</taxon>
        <taxon>Desulfobacterales</taxon>
        <taxon>Desulfobacteraceae</taxon>
        <taxon>environmental samples</taxon>
    </lineage>
</organism>
<evidence type="ECO:0000313" key="4">
    <source>
        <dbReference type="EMBL" id="VEN75164.1"/>
    </source>
</evidence>
<evidence type="ECO:0000259" key="3">
    <source>
        <dbReference type="Pfam" id="PF02754"/>
    </source>
</evidence>
<evidence type="ECO:0000256" key="1">
    <source>
        <dbReference type="ARBA" id="ARBA00023002"/>
    </source>
</evidence>
<proteinExistence type="predicted"/>
<gene>
    <name evidence="4" type="ORF">EPICR_70005</name>
</gene>
<dbReference type="EMBL" id="CAACVI010000050">
    <property type="protein sequence ID" value="VEN75164.1"/>
    <property type="molecule type" value="Genomic_DNA"/>
</dbReference>
<dbReference type="Pfam" id="PF02754">
    <property type="entry name" value="CCG"/>
    <property type="match status" value="2"/>
</dbReference>
<feature type="compositionally biased region" description="Basic residues" evidence="2">
    <location>
        <begin position="297"/>
        <end position="317"/>
    </location>
</feature>
<evidence type="ECO:0000256" key="2">
    <source>
        <dbReference type="SAM" id="MobiDB-lite"/>
    </source>
</evidence>
<keyword evidence="1" id="KW-0560">Oxidoreductase</keyword>